<reference evidence="4" key="1">
    <citation type="submission" date="2021-12" db="EMBL/GenBank/DDBJ databases">
        <authorList>
            <person name="King R."/>
        </authorList>
    </citation>
    <scope>NUCLEOTIDE SEQUENCE</scope>
</reference>
<keyword evidence="1 2" id="KW-0193">Cuticle</keyword>
<evidence type="ECO:0000313" key="5">
    <source>
        <dbReference type="Proteomes" id="UP001154078"/>
    </source>
</evidence>
<dbReference type="PROSITE" id="PS51155">
    <property type="entry name" value="CHIT_BIND_RR_2"/>
    <property type="match status" value="1"/>
</dbReference>
<dbReference type="InterPro" id="IPR000618">
    <property type="entry name" value="Insect_cuticle"/>
</dbReference>
<gene>
    <name evidence="4" type="ORF">MELIAE_LOCUS7747</name>
</gene>
<evidence type="ECO:0000256" key="2">
    <source>
        <dbReference type="PROSITE-ProRule" id="PRU00497"/>
    </source>
</evidence>
<dbReference type="PANTHER" id="PTHR10380:SF237">
    <property type="entry name" value="CUTICULAR PROTEIN 65AU, ISOFORM A-RELATED"/>
    <property type="match status" value="1"/>
</dbReference>
<feature type="chain" id="PRO_5040204670" evidence="3">
    <location>
        <begin position="17"/>
        <end position="170"/>
    </location>
</feature>
<protein>
    <submittedName>
        <fullName evidence="4">Uncharacterized protein</fullName>
    </submittedName>
</protein>
<evidence type="ECO:0000256" key="1">
    <source>
        <dbReference type="ARBA" id="ARBA00022460"/>
    </source>
</evidence>
<dbReference type="PRINTS" id="PR00947">
    <property type="entry name" value="CUTICLE"/>
</dbReference>
<dbReference type="InterPro" id="IPR050468">
    <property type="entry name" value="Cuticle_Struct_Prot"/>
</dbReference>
<accession>A0A9P0B7U0</accession>
<evidence type="ECO:0000313" key="4">
    <source>
        <dbReference type="EMBL" id="CAH0556918.1"/>
    </source>
</evidence>
<dbReference type="InterPro" id="IPR031311">
    <property type="entry name" value="CHIT_BIND_RR_consensus"/>
</dbReference>
<dbReference type="PROSITE" id="PS00233">
    <property type="entry name" value="CHIT_BIND_RR_1"/>
    <property type="match status" value="1"/>
</dbReference>
<keyword evidence="5" id="KW-1185">Reference proteome</keyword>
<dbReference type="OrthoDB" id="6343684at2759"/>
<dbReference type="AlphaFoldDB" id="A0A9P0B7U0"/>
<dbReference type="Pfam" id="PF00379">
    <property type="entry name" value="Chitin_bind_4"/>
    <property type="match status" value="1"/>
</dbReference>
<feature type="signal peptide" evidence="3">
    <location>
        <begin position="1"/>
        <end position="16"/>
    </location>
</feature>
<dbReference type="EMBL" id="OV121136">
    <property type="protein sequence ID" value="CAH0556918.1"/>
    <property type="molecule type" value="Genomic_DNA"/>
</dbReference>
<dbReference type="GO" id="GO:0008010">
    <property type="term" value="F:structural constituent of chitin-based larval cuticle"/>
    <property type="evidence" value="ECO:0007669"/>
    <property type="project" value="TreeGrafter"/>
</dbReference>
<organism evidence="4 5">
    <name type="scientific">Brassicogethes aeneus</name>
    <name type="common">Rape pollen beetle</name>
    <name type="synonym">Meligethes aeneus</name>
    <dbReference type="NCBI Taxonomy" id="1431903"/>
    <lineage>
        <taxon>Eukaryota</taxon>
        <taxon>Metazoa</taxon>
        <taxon>Ecdysozoa</taxon>
        <taxon>Arthropoda</taxon>
        <taxon>Hexapoda</taxon>
        <taxon>Insecta</taxon>
        <taxon>Pterygota</taxon>
        <taxon>Neoptera</taxon>
        <taxon>Endopterygota</taxon>
        <taxon>Coleoptera</taxon>
        <taxon>Polyphaga</taxon>
        <taxon>Cucujiformia</taxon>
        <taxon>Nitidulidae</taxon>
        <taxon>Meligethinae</taxon>
        <taxon>Brassicogethes</taxon>
    </lineage>
</organism>
<evidence type="ECO:0000256" key="3">
    <source>
        <dbReference type="SAM" id="SignalP"/>
    </source>
</evidence>
<proteinExistence type="predicted"/>
<sequence length="170" mass="19147">MIKLVVLTAILALASADVSHVIKNQYNGVYNKQYNGQYNGQYTRYNQYNQGQQIPILRQESDVAADGSYRYAYETANGIAAQEQGVGGHHAQGSFAWTSPEGLPVQISYVADENGYQPVGAAIPTSPPIPEAILRSIAYNQAHPHEQDEEARKYNNYNYNRKFNNYYKKY</sequence>
<dbReference type="Proteomes" id="UP001154078">
    <property type="component" value="Chromosome 5"/>
</dbReference>
<name>A0A9P0B7U0_BRAAE</name>
<keyword evidence="3" id="KW-0732">Signal</keyword>
<dbReference type="GO" id="GO:0062129">
    <property type="term" value="C:chitin-based extracellular matrix"/>
    <property type="evidence" value="ECO:0007669"/>
    <property type="project" value="TreeGrafter"/>
</dbReference>
<dbReference type="PANTHER" id="PTHR10380">
    <property type="entry name" value="CUTICLE PROTEIN"/>
    <property type="match status" value="1"/>
</dbReference>